<accession>A0A285HQL9</accession>
<dbReference type="AlphaFoldDB" id="A0A285HQL9"/>
<dbReference type="Proteomes" id="UP000219573">
    <property type="component" value="Unassembled WGS sequence"/>
</dbReference>
<organism evidence="2 3">
    <name type="scientific">Orenia metallireducens</name>
    <dbReference type="NCBI Taxonomy" id="1413210"/>
    <lineage>
        <taxon>Bacteria</taxon>
        <taxon>Bacillati</taxon>
        <taxon>Bacillota</taxon>
        <taxon>Clostridia</taxon>
        <taxon>Halanaerobiales</taxon>
        <taxon>Halobacteroidaceae</taxon>
        <taxon>Orenia</taxon>
    </lineage>
</organism>
<dbReference type="EMBL" id="OBDZ01000021">
    <property type="protein sequence ID" value="SNY37011.1"/>
    <property type="molecule type" value="Genomic_DNA"/>
</dbReference>
<proteinExistence type="predicted"/>
<evidence type="ECO:0000313" key="3">
    <source>
        <dbReference type="Proteomes" id="UP000219573"/>
    </source>
</evidence>
<evidence type="ECO:0000256" key="1">
    <source>
        <dbReference type="SAM" id="Coils"/>
    </source>
</evidence>
<dbReference type="RefSeq" id="WP_097018683.1">
    <property type="nucleotide sequence ID" value="NZ_OBDZ01000021.1"/>
</dbReference>
<reference evidence="3" key="1">
    <citation type="submission" date="2017-09" db="EMBL/GenBank/DDBJ databases">
        <authorList>
            <person name="Varghese N."/>
            <person name="Submissions S."/>
        </authorList>
    </citation>
    <scope>NUCLEOTIDE SEQUENCE [LARGE SCALE GENOMIC DNA]</scope>
    <source>
        <strain evidence="3">MSL47</strain>
    </source>
</reference>
<keyword evidence="3" id="KW-1185">Reference proteome</keyword>
<keyword evidence="1" id="KW-0175">Coiled coil</keyword>
<feature type="coiled-coil region" evidence="1">
    <location>
        <begin position="6"/>
        <end position="33"/>
    </location>
</feature>
<name>A0A285HQL9_9FIRM</name>
<sequence length="106" mass="12681">MNKIKEEELKNKLELLVQDLVEILELINDSEQERMVLPDECTKETIIRADQTESKELPQRSLNRISKFKEERQVGWFVKESTPEMKEIMNKVIKRVVKLEEKRIII</sequence>
<protein>
    <submittedName>
        <fullName evidence="2">Uncharacterized protein</fullName>
    </submittedName>
</protein>
<gene>
    <name evidence="2" type="ORF">SAMN06265827_12164</name>
</gene>
<evidence type="ECO:0000313" key="2">
    <source>
        <dbReference type="EMBL" id="SNY37011.1"/>
    </source>
</evidence>